<dbReference type="RefSeq" id="WP_188883791.1">
    <property type="nucleotide sequence ID" value="NZ_BMPF01000003.1"/>
</dbReference>
<sequence>MSETYTVTGMSCEHCEQSVEDAVGALDGVESAAADNEADTLVVEGAPDDDAVADAVSEAGYELSA</sequence>
<dbReference type="Pfam" id="PF00403">
    <property type="entry name" value="HMA"/>
    <property type="match status" value="1"/>
</dbReference>
<reference evidence="2 3" key="1">
    <citation type="journal article" date="2019" name="Int. J. Syst. Evol. Microbiol.">
        <title>The Global Catalogue of Microorganisms (GCM) 10K type strain sequencing project: providing services to taxonomists for standard genome sequencing and annotation.</title>
        <authorList>
            <consortium name="The Broad Institute Genomics Platform"/>
            <consortium name="The Broad Institute Genome Sequencing Center for Infectious Disease"/>
            <person name="Wu L."/>
            <person name="Ma J."/>
        </authorList>
    </citation>
    <scope>NUCLEOTIDE SEQUENCE [LARGE SCALE GENOMIC DNA]</scope>
    <source>
        <strain evidence="2 3">JCM 19585</strain>
    </source>
</reference>
<dbReference type="GO" id="GO:0006825">
    <property type="term" value="P:copper ion transport"/>
    <property type="evidence" value="ECO:0007669"/>
    <property type="project" value="InterPro"/>
</dbReference>
<name>A0A830FBK4_9EURY</name>
<dbReference type="SUPFAM" id="SSF55008">
    <property type="entry name" value="HMA, heavy metal-associated domain"/>
    <property type="match status" value="1"/>
</dbReference>
<accession>A0A830FBK4</accession>
<dbReference type="OrthoDB" id="44171at2157"/>
<dbReference type="PROSITE" id="PS50846">
    <property type="entry name" value="HMA_2"/>
    <property type="match status" value="1"/>
</dbReference>
<evidence type="ECO:0000259" key="1">
    <source>
        <dbReference type="PROSITE" id="PS50846"/>
    </source>
</evidence>
<evidence type="ECO:0000313" key="2">
    <source>
        <dbReference type="EMBL" id="GGL37965.1"/>
    </source>
</evidence>
<dbReference type="GO" id="GO:0005507">
    <property type="term" value="F:copper ion binding"/>
    <property type="evidence" value="ECO:0007669"/>
    <property type="project" value="InterPro"/>
</dbReference>
<dbReference type="InterPro" id="IPR000428">
    <property type="entry name" value="Cu-bd"/>
</dbReference>
<protein>
    <submittedName>
        <fullName evidence="2">Heavy metal transporter</fullName>
    </submittedName>
</protein>
<organism evidence="2 3">
    <name type="scientific">Halarchaeum grantii</name>
    <dbReference type="NCBI Taxonomy" id="1193105"/>
    <lineage>
        <taxon>Archaea</taxon>
        <taxon>Methanobacteriati</taxon>
        <taxon>Methanobacteriota</taxon>
        <taxon>Stenosarchaea group</taxon>
        <taxon>Halobacteria</taxon>
        <taxon>Halobacteriales</taxon>
        <taxon>Halobacteriaceae</taxon>
    </lineage>
</organism>
<dbReference type="Proteomes" id="UP000628840">
    <property type="component" value="Unassembled WGS sequence"/>
</dbReference>
<gene>
    <name evidence="2" type="ORF">GCM10009037_21920</name>
</gene>
<dbReference type="EMBL" id="BMPF01000003">
    <property type="protein sequence ID" value="GGL37965.1"/>
    <property type="molecule type" value="Genomic_DNA"/>
</dbReference>
<feature type="domain" description="HMA" evidence="1">
    <location>
        <begin position="1"/>
        <end position="64"/>
    </location>
</feature>
<dbReference type="InterPro" id="IPR006121">
    <property type="entry name" value="HMA_dom"/>
</dbReference>
<proteinExistence type="predicted"/>
<dbReference type="AlphaFoldDB" id="A0A830FBK4"/>
<dbReference type="InterPro" id="IPR036163">
    <property type="entry name" value="HMA_dom_sf"/>
</dbReference>
<evidence type="ECO:0000313" key="3">
    <source>
        <dbReference type="Proteomes" id="UP000628840"/>
    </source>
</evidence>
<dbReference type="PRINTS" id="PR00944">
    <property type="entry name" value="CUEXPORT"/>
</dbReference>
<dbReference type="Gene3D" id="3.30.70.100">
    <property type="match status" value="1"/>
</dbReference>
<keyword evidence="3" id="KW-1185">Reference proteome</keyword>
<dbReference type="CDD" id="cd00371">
    <property type="entry name" value="HMA"/>
    <property type="match status" value="1"/>
</dbReference>
<comment type="caution">
    <text evidence="2">The sequence shown here is derived from an EMBL/GenBank/DDBJ whole genome shotgun (WGS) entry which is preliminary data.</text>
</comment>